<evidence type="ECO:0000256" key="6">
    <source>
        <dbReference type="ARBA" id="ARBA00023157"/>
    </source>
</evidence>
<evidence type="ECO:0000259" key="18">
    <source>
        <dbReference type="PROSITE" id="PS50963"/>
    </source>
</evidence>
<dbReference type="Gene3D" id="2.60.40.10">
    <property type="entry name" value="Immunoglobulins"/>
    <property type="match status" value="1"/>
</dbReference>
<dbReference type="InterPro" id="IPR036179">
    <property type="entry name" value="Ig-like_dom_sf"/>
</dbReference>
<feature type="compositionally biased region" description="Polar residues" evidence="12">
    <location>
        <begin position="1011"/>
        <end position="1023"/>
    </location>
</feature>
<dbReference type="GO" id="GO:0002052">
    <property type="term" value="P:positive regulation of neuroblast proliferation"/>
    <property type="evidence" value="ECO:0007669"/>
    <property type="project" value="TreeGrafter"/>
</dbReference>
<feature type="chain" id="PRO_5025669030" evidence="13">
    <location>
        <begin position="25"/>
        <end position="1636"/>
    </location>
</feature>
<dbReference type="GeneID" id="115173643"/>
<keyword evidence="2" id="KW-0964">Secreted</keyword>
<dbReference type="SMART" id="SM00034">
    <property type="entry name" value="CLECT"/>
    <property type="match status" value="1"/>
</dbReference>
<organism evidence="19 20">
    <name type="scientific">Salmo trutta</name>
    <name type="common">Brown trout</name>
    <dbReference type="NCBI Taxonomy" id="8032"/>
    <lineage>
        <taxon>Eukaryota</taxon>
        <taxon>Metazoa</taxon>
        <taxon>Chordata</taxon>
        <taxon>Craniata</taxon>
        <taxon>Vertebrata</taxon>
        <taxon>Euteleostomi</taxon>
        <taxon>Actinopterygii</taxon>
        <taxon>Neopterygii</taxon>
        <taxon>Teleostei</taxon>
        <taxon>Protacanthopterygii</taxon>
        <taxon>Salmoniformes</taxon>
        <taxon>Salmonidae</taxon>
        <taxon>Salmoninae</taxon>
        <taxon>Salmo</taxon>
    </lineage>
</organism>
<dbReference type="Gene3D" id="2.10.70.10">
    <property type="entry name" value="Complement Module, domain 1"/>
    <property type="match status" value="1"/>
</dbReference>
<evidence type="ECO:0000256" key="11">
    <source>
        <dbReference type="PROSITE-ProRule" id="PRU00323"/>
    </source>
</evidence>
<feature type="compositionally biased region" description="Polar residues" evidence="12">
    <location>
        <begin position="1226"/>
        <end position="1266"/>
    </location>
</feature>
<dbReference type="InterPro" id="IPR016186">
    <property type="entry name" value="C-type_lectin-like/link_sf"/>
</dbReference>
<keyword evidence="3 13" id="KW-0732">Signal</keyword>
<dbReference type="Proteomes" id="UP000472277">
    <property type="component" value="Chromosome 34"/>
</dbReference>
<evidence type="ECO:0000256" key="12">
    <source>
        <dbReference type="SAM" id="MobiDB-lite"/>
    </source>
</evidence>
<feature type="domain" description="C-type lectin" evidence="15">
    <location>
        <begin position="1416"/>
        <end position="1530"/>
    </location>
</feature>
<feature type="domain" description="EGF-like" evidence="14">
    <location>
        <begin position="1367"/>
        <end position="1403"/>
    </location>
</feature>
<dbReference type="GO" id="GO:0010001">
    <property type="term" value="P:glial cell differentiation"/>
    <property type="evidence" value="ECO:0007669"/>
    <property type="project" value="TreeGrafter"/>
</dbReference>
<feature type="disulfide bond" evidence="11">
    <location>
        <begin position="308"/>
        <end position="329"/>
    </location>
</feature>
<sequence>MFVKIMRPVRFLPLLCAVCHLTMAFPAQTGYSEDDNRQLQVTIPKTTPISAAHLGGSITITCLVSLSPGPPSSSSPPIPPRVKWSVLHEGEQEETEILVARGQRVKVSEAYRERASLVNFADSPEDLSLWLGELRSSDTGHYRCEVQQGLDDASDFTQIKVKGVVFHYRHASGRYAFSFSEAQRACEGIGAHIATPDQLLAAYYDGYEQCDAGWLADQSVRYPIQVPREGCYGDMDGRPGLRNYGTLESEELFDVYCYVEHIDGEVFHGSAPEQLSLDEARAYCEKEGAELATTGQLYVAWSKGLDSCNPGWLSDGSVRYPIIIPRERCGGPQAGVKTLYRYSNQTGFPESSSRHDVYCFRGIGNSHTDAPMDYMATEPEDIEQDTVVLLEPAEELHLSQDTEQVEREAQSVLESLPVFQSAPAQEDLQGTPPTAGSSTEVPLTHTASSQDLLQPFDETSVPVEENYHSQHATSLHNTSSEPDSFHKEDYHSQHSTSLPSTSSEPESLHERDYHSQNSSSIPSISSESDSLHERDYHSQISSSIPSTSSKPDSLHKGDYHSQNSSSIPSTSSEPDSLHEGDYHSQNSSSLPSTSSKPDSLHEGDYHSQNSSSIPSTSSEPDSLHKGDYHSQNSSSLPSTSSMPDSLHEGDYHSQNSTSLPSTSSEPDSLHKGDYHSQNSTSLPSTSSEPDSLHEGHYPSLHSTSLPSTSSEPDSLHEGDYHSQNSTSLPSTSSEPDSLHEGDYHSLHSTSLPSTSSEPDSLHEGDYHSLHSTSLPSISSEPDSLHEGDYPSLHSTSLPSTSSEPDSLHEGDYHSQNSTSLPSTSSEPDSLHEGDYHSLHSTSLPSISSEPDSLHEGDYPSLHSTSLPSTSSVLDSLHEGNSSLYQLVLETTLEFPEPSYEPHRHYQPMPEMNPEEPDYQQSGSSKHFQPMPETNLELDQVEANYSTTGGNQSHRENTKETTTMAFEPIENATEARGHAAERRHKEVIVGEPEETSISTESTGELDPRPAWSTLSPHANATSVWSPLDGSGDVSQEIELGVHQGIHTDRSPTSSPTSSSSSFTTHMSASPGATSIPSEEQTGVTHSSSILSGLDHSEEMGLDVYSIVGHPQIISQGTSSARPEGSTSLDFEGIVNPERLVPSGEVELAPGESDEEHLGSGEGIATTESPGLSTTSQLPVEFTTMSYQTTTLSRIEMDPITTDPEEDGSGHEPSTDEPSLGEKVTTFPLESQTSSWDLHRTTSAPQESQDNLEYSGEPRSTSSQTDLPDSSEERDLFGSDSLSTSSTDPTAATISTSTMYTSTKWATRTWSPTTSTTQGPPETSEPEKVTAFMPPVDQGRLDLEFGLTQPPTLLMLPNERAAVGSARKISDACLEDPCANGGTCVEMGGSTKCLCLPSYGGDLCQTDLEQCEVGWQKFHGNCYKHFNQRMSWEVAEQHCRMVGGHLASIMTPEEKDFINNNFKEYQWTGLNDKTIEGDFHWSDGNPLLYENWYRGQPDSYFLSGEDCVVMVWHDSGRWSDVPCNYHLAYTCKKGTSSCGPPPKVRNASAFGRIRQRYETDAVVRYYCAQGFQQRRNPLVVCLPGGKWGDPQILCIPGAGSTAQTVGATSLTTGSQELAEEESQTTKETPQYRDIKWNF</sequence>
<feature type="domain" description="Link" evidence="18">
    <location>
        <begin position="164"/>
        <end position="259"/>
    </location>
</feature>
<feature type="compositionally biased region" description="Polar residues" evidence="12">
    <location>
        <begin position="469"/>
        <end position="482"/>
    </location>
</feature>
<dbReference type="InterPro" id="IPR018378">
    <property type="entry name" value="C-type_lectin_CS"/>
</dbReference>
<feature type="compositionally biased region" description="Low complexity" evidence="12">
    <location>
        <begin position="1049"/>
        <end position="1069"/>
    </location>
</feature>
<feature type="domain" description="Link" evidence="18">
    <location>
        <begin position="265"/>
        <end position="361"/>
    </location>
</feature>
<feature type="compositionally biased region" description="Low complexity" evidence="12">
    <location>
        <begin position="494"/>
        <end position="505"/>
    </location>
</feature>
<dbReference type="CDD" id="cd00033">
    <property type="entry name" value="CCP"/>
    <property type="match status" value="1"/>
</dbReference>
<feature type="compositionally biased region" description="Low complexity" evidence="12">
    <location>
        <begin position="838"/>
        <end position="850"/>
    </location>
</feature>
<evidence type="ECO:0000256" key="7">
    <source>
        <dbReference type="ARBA" id="ARBA00023180"/>
    </source>
</evidence>
<keyword evidence="20" id="KW-1185">Reference proteome</keyword>
<dbReference type="SUPFAM" id="SSF48726">
    <property type="entry name" value="Immunoglobulin"/>
    <property type="match status" value="1"/>
</dbReference>
<evidence type="ECO:0000256" key="2">
    <source>
        <dbReference type="ARBA" id="ARBA00022525"/>
    </source>
</evidence>
<dbReference type="PANTHER" id="PTHR22804:SF41">
    <property type="entry name" value="BREVICAN CORE PROTEIN"/>
    <property type="match status" value="1"/>
</dbReference>
<dbReference type="GO" id="GO:0045202">
    <property type="term" value="C:synapse"/>
    <property type="evidence" value="ECO:0007669"/>
    <property type="project" value="TreeGrafter"/>
</dbReference>
<evidence type="ECO:0000256" key="9">
    <source>
        <dbReference type="PROSITE-ProRule" id="PRU00076"/>
    </source>
</evidence>
<feature type="compositionally biased region" description="Low complexity" evidence="12">
    <location>
        <begin position="725"/>
        <end position="735"/>
    </location>
</feature>
<keyword evidence="4" id="KW-0677">Repeat</keyword>
<dbReference type="FunFam" id="3.10.100.10:FF:000003">
    <property type="entry name" value="Versican core protein"/>
    <property type="match status" value="1"/>
</dbReference>
<keyword evidence="6 9" id="KW-1015">Disulfide bond</keyword>
<dbReference type="InterPro" id="IPR007110">
    <property type="entry name" value="Ig-like_dom"/>
</dbReference>
<feature type="compositionally biased region" description="Low complexity" evidence="12">
    <location>
        <begin position="769"/>
        <end position="781"/>
    </location>
</feature>
<dbReference type="InterPro" id="IPR003599">
    <property type="entry name" value="Ig_sub"/>
</dbReference>
<dbReference type="Pfam" id="PF00008">
    <property type="entry name" value="EGF"/>
    <property type="match status" value="1"/>
</dbReference>
<feature type="compositionally biased region" description="Basic and acidic residues" evidence="12">
    <location>
        <begin position="736"/>
        <end position="745"/>
    </location>
</feature>
<dbReference type="InterPro" id="IPR001304">
    <property type="entry name" value="C-type_lectin-like"/>
</dbReference>
<feature type="compositionally biased region" description="Low complexity" evidence="12">
    <location>
        <begin position="1277"/>
        <end position="1293"/>
    </location>
</feature>
<accession>A0A674D6V4</accession>
<dbReference type="PROSITE" id="PS50041">
    <property type="entry name" value="C_TYPE_LECTIN_2"/>
    <property type="match status" value="1"/>
</dbReference>
<evidence type="ECO:0000256" key="1">
    <source>
        <dbReference type="ARBA" id="ARBA00004613"/>
    </source>
</evidence>
<feature type="compositionally biased region" description="Polar residues" evidence="12">
    <location>
        <begin position="1164"/>
        <end position="1191"/>
    </location>
</feature>
<feature type="compositionally biased region" description="Low complexity" evidence="12">
    <location>
        <begin position="630"/>
        <end position="644"/>
    </location>
</feature>
<dbReference type="InterPro" id="IPR013783">
    <property type="entry name" value="Ig-like_fold"/>
</dbReference>
<dbReference type="PROSITE" id="PS50835">
    <property type="entry name" value="IG_LIKE"/>
    <property type="match status" value="1"/>
</dbReference>
<dbReference type="Gene3D" id="2.10.25.10">
    <property type="entry name" value="Laminin"/>
    <property type="match status" value="1"/>
</dbReference>
<dbReference type="GeneTree" id="ENSGT00940000157343"/>
<feature type="domain" description="Sushi" evidence="17">
    <location>
        <begin position="1534"/>
        <end position="1594"/>
    </location>
</feature>
<reference evidence="19" key="2">
    <citation type="submission" date="2025-09" db="UniProtKB">
        <authorList>
            <consortium name="Ensembl"/>
        </authorList>
    </citation>
    <scope>IDENTIFICATION</scope>
</reference>
<dbReference type="CDD" id="cd03517">
    <property type="entry name" value="Link_domain_CSPGs_modules_1_3"/>
    <property type="match status" value="1"/>
</dbReference>
<protein>
    <submittedName>
        <fullName evidence="19">Brevican core protein-like</fullName>
    </submittedName>
</protein>
<dbReference type="PROSITE" id="PS50963">
    <property type="entry name" value="LINK_2"/>
    <property type="match status" value="2"/>
</dbReference>
<dbReference type="PANTHER" id="PTHR22804">
    <property type="entry name" value="AGGRECAN/VERSICAN PROTEOGLYCAN"/>
    <property type="match status" value="1"/>
</dbReference>
<dbReference type="Pfam" id="PF00084">
    <property type="entry name" value="Sushi"/>
    <property type="match status" value="1"/>
</dbReference>
<dbReference type="GO" id="GO:0007155">
    <property type="term" value="P:cell adhesion"/>
    <property type="evidence" value="ECO:0007669"/>
    <property type="project" value="InterPro"/>
</dbReference>
<dbReference type="GO" id="GO:0007417">
    <property type="term" value="P:central nervous system development"/>
    <property type="evidence" value="ECO:0007669"/>
    <property type="project" value="TreeGrafter"/>
</dbReference>
<feature type="compositionally biased region" description="Basic and acidic residues" evidence="12">
    <location>
        <begin position="483"/>
        <end position="492"/>
    </location>
</feature>
<dbReference type="PROSITE" id="PS50923">
    <property type="entry name" value="SUSHI"/>
    <property type="match status" value="1"/>
</dbReference>
<name>A0A674D6V4_SALTR</name>
<feature type="compositionally biased region" description="Basic and acidic residues" evidence="12">
    <location>
        <begin position="972"/>
        <end position="987"/>
    </location>
</feature>
<feature type="compositionally biased region" description="Low complexity" evidence="12">
    <location>
        <begin position="994"/>
        <end position="1003"/>
    </location>
</feature>
<dbReference type="SMART" id="SM00181">
    <property type="entry name" value="EGF"/>
    <property type="match status" value="1"/>
</dbReference>
<feature type="compositionally biased region" description="Low complexity" evidence="12">
    <location>
        <begin position="538"/>
        <end position="551"/>
    </location>
</feature>
<evidence type="ECO:0000259" key="14">
    <source>
        <dbReference type="PROSITE" id="PS50026"/>
    </source>
</evidence>
<dbReference type="OrthoDB" id="441660at2759"/>
<keyword evidence="7" id="KW-0325">Glycoprotein</keyword>
<dbReference type="Gene3D" id="3.10.100.10">
    <property type="entry name" value="Mannose-Binding Protein A, subunit A"/>
    <property type="match status" value="3"/>
</dbReference>
<feature type="compositionally biased region" description="Low complexity" evidence="12">
    <location>
        <begin position="584"/>
        <end position="597"/>
    </location>
</feature>
<feature type="disulfide bond" evidence="11">
    <location>
        <begin position="210"/>
        <end position="231"/>
    </location>
</feature>
<keyword evidence="8" id="KW-0393">Immunoglobulin domain</keyword>
<feature type="compositionally biased region" description="Low complexity" evidence="12">
    <location>
        <begin position="1307"/>
        <end position="1320"/>
    </location>
</feature>
<feature type="disulfide bond" evidence="10">
    <location>
        <begin position="1565"/>
        <end position="1592"/>
    </location>
</feature>
<dbReference type="PROSITE" id="PS01241">
    <property type="entry name" value="LINK_1"/>
    <property type="match status" value="1"/>
</dbReference>
<feature type="compositionally biased region" description="Low complexity" evidence="12">
    <location>
        <begin position="679"/>
        <end position="689"/>
    </location>
</feature>
<evidence type="ECO:0000256" key="10">
    <source>
        <dbReference type="PROSITE-ProRule" id="PRU00302"/>
    </source>
</evidence>
<feature type="compositionally biased region" description="Basic and acidic residues" evidence="12">
    <location>
        <begin position="759"/>
        <end position="768"/>
    </location>
</feature>
<evidence type="ECO:0000256" key="13">
    <source>
        <dbReference type="SAM" id="SignalP"/>
    </source>
</evidence>
<dbReference type="GO" id="GO:0072534">
    <property type="term" value="C:perineuronal net"/>
    <property type="evidence" value="ECO:0007669"/>
    <property type="project" value="TreeGrafter"/>
</dbReference>
<dbReference type="Pfam" id="PF07686">
    <property type="entry name" value="V-set"/>
    <property type="match status" value="1"/>
</dbReference>
<feature type="compositionally biased region" description="Low complexity" evidence="12">
    <location>
        <begin position="746"/>
        <end position="758"/>
    </location>
</feature>
<proteinExistence type="predicted"/>
<gene>
    <name evidence="19" type="primary">LOC115173643</name>
</gene>
<evidence type="ECO:0000313" key="19">
    <source>
        <dbReference type="Ensembl" id="ENSSTUP00000091261.1"/>
    </source>
</evidence>
<dbReference type="GO" id="GO:0005540">
    <property type="term" value="F:hyaluronic acid binding"/>
    <property type="evidence" value="ECO:0007669"/>
    <property type="project" value="InterPro"/>
</dbReference>
<feature type="compositionally biased region" description="Low complexity" evidence="12">
    <location>
        <begin position="790"/>
        <end position="804"/>
    </location>
</feature>
<keyword evidence="9" id="KW-0245">EGF-like domain</keyword>
<feature type="compositionally biased region" description="Polar residues" evidence="12">
    <location>
        <begin position="431"/>
        <end position="442"/>
    </location>
</feature>
<dbReference type="Pfam" id="PF00193">
    <property type="entry name" value="Xlink"/>
    <property type="match status" value="2"/>
</dbReference>
<feature type="compositionally biased region" description="Low complexity" evidence="12">
    <location>
        <begin position="859"/>
        <end position="874"/>
    </location>
</feature>
<feature type="compositionally biased region" description="Low complexity" evidence="12">
    <location>
        <begin position="607"/>
        <end position="620"/>
    </location>
</feature>
<dbReference type="SMART" id="SM00032">
    <property type="entry name" value="CCP"/>
    <property type="match status" value="1"/>
</dbReference>
<dbReference type="SMART" id="SM00409">
    <property type="entry name" value="IG"/>
    <property type="match status" value="1"/>
</dbReference>
<feature type="region of interest" description="Disordered" evidence="12">
    <location>
        <begin position="468"/>
        <end position="875"/>
    </location>
</feature>
<evidence type="ECO:0000259" key="16">
    <source>
        <dbReference type="PROSITE" id="PS50835"/>
    </source>
</evidence>
<dbReference type="SMART" id="SM00445">
    <property type="entry name" value="LINK"/>
    <property type="match status" value="2"/>
</dbReference>
<dbReference type="GO" id="GO:0005615">
    <property type="term" value="C:extracellular space"/>
    <property type="evidence" value="ECO:0007669"/>
    <property type="project" value="TreeGrafter"/>
</dbReference>
<evidence type="ECO:0000259" key="17">
    <source>
        <dbReference type="PROSITE" id="PS50923"/>
    </source>
</evidence>
<feature type="compositionally biased region" description="Low complexity" evidence="12">
    <location>
        <begin position="698"/>
        <end position="712"/>
    </location>
</feature>
<dbReference type="InterPro" id="IPR050691">
    <property type="entry name" value="Hyaluronan_bind_Proteoglycan"/>
</dbReference>
<evidence type="ECO:0000259" key="15">
    <source>
        <dbReference type="PROSITE" id="PS50041"/>
    </source>
</evidence>
<feature type="disulfide bond" evidence="10">
    <location>
        <begin position="1536"/>
        <end position="1579"/>
    </location>
</feature>
<feature type="region of interest" description="Disordered" evidence="12">
    <location>
        <begin position="421"/>
        <end position="442"/>
    </location>
</feature>
<dbReference type="PROSITE" id="PS00022">
    <property type="entry name" value="EGF_1"/>
    <property type="match status" value="1"/>
</dbReference>
<keyword evidence="10" id="KW-0768">Sushi</keyword>
<dbReference type="GO" id="GO:0001501">
    <property type="term" value="P:skeletal system development"/>
    <property type="evidence" value="ECO:0007669"/>
    <property type="project" value="TreeGrafter"/>
</dbReference>
<evidence type="ECO:0000256" key="8">
    <source>
        <dbReference type="ARBA" id="ARBA00023319"/>
    </source>
</evidence>
<feature type="compositionally biased region" description="Low complexity" evidence="12">
    <location>
        <begin position="817"/>
        <end position="827"/>
    </location>
</feature>
<dbReference type="PRINTS" id="PR01265">
    <property type="entry name" value="LINKMODULE"/>
</dbReference>
<dbReference type="FunFam" id="3.10.100.10:FF:000011">
    <property type="entry name" value="Aggrecan core protein"/>
    <property type="match status" value="1"/>
</dbReference>
<feature type="region of interest" description="Disordered" evidence="12">
    <location>
        <begin position="894"/>
        <end position="930"/>
    </location>
</feature>
<dbReference type="PROSITE" id="PS50026">
    <property type="entry name" value="EGF_3"/>
    <property type="match status" value="1"/>
</dbReference>
<feature type="compositionally biased region" description="Basic and acidic residues" evidence="12">
    <location>
        <begin position="828"/>
        <end position="837"/>
    </location>
</feature>
<feature type="region of interest" description="Disordered" evidence="12">
    <location>
        <begin position="1307"/>
        <end position="1326"/>
    </location>
</feature>
<feature type="compositionally biased region" description="Low complexity" evidence="12">
    <location>
        <begin position="515"/>
        <end position="528"/>
    </location>
</feature>
<dbReference type="InterPro" id="IPR035976">
    <property type="entry name" value="Sushi/SCR/CCP_sf"/>
</dbReference>
<dbReference type="InterPro" id="IPR013106">
    <property type="entry name" value="Ig_V-set"/>
</dbReference>
<dbReference type="KEGG" id="stru:115173643"/>
<dbReference type="PROSITE" id="PS00615">
    <property type="entry name" value="C_TYPE_LECTIN_1"/>
    <property type="match status" value="1"/>
</dbReference>
<comment type="subcellular location">
    <subcellularLocation>
        <location evidence="1">Secreted</location>
    </subcellularLocation>
</comment>
<dbReference type="InterPro" id="IPR016187">
    <property type="entry name" value="CTDL_fold"/>
</dbReference>
<dbReference type="InParanoid" id="A0A674D6V4"/>
<dbReference type="Ensembl" id="ENSSTUT00000097097.1">
    <property type="protein sequence ID" value="ENSSTUP00000091261.1"/>
    <property type="gene ID" value="ENSSTUG00000040127.1"/>
</dbReference>
<dbReference type="RefSeq" id="XP_029587798.1">
    <property type="nucleotide sequence ID" value="XM_029731938.1"/>
</dbReference>
<comment type="caution">
    <text evidence="9">Lacks conserved residue(s) required for the propagation of feature annotation.</text>
</comment>
<dbReference type="SUPFAM" id="SSF56436">
    <property type="entry name" value="C-type lectin-like"/>
    <property type="match status" value="3"/>
</dbReference>
<feature type="domain" description="Ig-like" evidence="16">
    <location>
        <begin position="44"/>
        <end position="162"/>
    </location>
</feature>
<dbReference type="SUPFAM" id="SSF57535">
    <property type="entry name" value="Complement control module/SCR domain"/>
    <property type="match status" value="1"/>
</dbReference>
<reference evidence="19" key="1">
    <citation type="submission" date="2025-08" db="UniProtKB">
        <authorList>
            <consortium name="Ensembl"/>
        </authorList>
    </citation>
    <scope>IDENTIFICATION</scope>
</reference>
<dbReference type="InterPro" id="IPR000436">
    <property type="entry name" value="Sushi_SCR_CCP_dom"/>
</dbReference>
<feature type="signal peptide" evidence="13">
    <location>
        <begin position="1"/>
        <end position="24"/>
    </location>
</feature>
<feature type="compositionally biased region" description="Low complexity" evidence="12">
    <location>
        <begin position="656"/>
        <end position="666"/>
    </location>
</feature>
<dbReference type="InterPro" id="IPR000742">
    <property type="entry name" value="EGF"/>
</dbReference>
<feature type="compositionally biased region" description="Polar residues" evidence="12">
    <location>
        <begin position="1070"/>
        <end position="1089"/>
    </location>
</feature>
<dbReference type="Pfam" id="PF00059">
    <property type="entry name" value="Lectin_C"/>
    <property type="match status" value="1"/>
</dbReference>
<feature type="disulfide bond" evidence="9">
    <location>
        <begin position="1393"/>
        <end position="1402"/>
    </location>
</feature>
<dbReference type="CDD" id="cd03520">
    <property type="entry name" value="Link_domain_CSPGs_modules_2_4"/>
    <property type="match status" value="1"/>
</dbReference>
<feature type="region of interest" description="Disordered" evidence="12">
    <location>
        <begin position="945"/>
        <end position="1093"/>
    </location>
</feature>
<evidence type="ECO:0000256" key="3">
    <source>
        <dbReference type="ARBA" id="ARBA00022729"/>
    </source>
</evidence>
<evidence type="ECO:0000256" key="4">
    <source>
        <dbReference type="ARBA" id="ARBA00022737"/>
    </source>
</evidence>
<dbReference type="CDD" id="cd00054">
    <property type="entry name" value="EGF_CA"/>
    <property type="match status" value="1"/>
</dbReference>
<dbReference type="FunFam" id="3.10.100.10:FF:000002">
    <property type="entry name" value="Hyaluronan proteoglycan link protein 1"/>
    <property type="match status" value="1"/>
</dbReference>
<dbReference type="InterPro" id="IPR000538">
    <property type="entry name" value="Link_dom"/>
</dbReference>
<evidence type="ECO:0000313" key="20">
    <source>
        <dbReference type="Proteomes" id="UP000472277"/>
    </source>
</evidence>
<evidence type="ECO:0000256" key="5">
    <source>
        <dbReference type="ARBA" id="ARBA00022974"/>
    </source>
</evidence>
<keyword evidence="5" id="KW-0654">Proteoglycan</keyword>
<feature type="compositionally biased region" description="Low complexity" evidence="12">
    <location>
        <begin position="561"/>
        <end position="574"/>
    </location>
</feature>
<dbReference type="FunFam" id="2.10.70.10:FF:000003">
    <property type="entry name" value="Versican core protein"/>
    <property type="match status" value="1"/>
</dbReference>
<feature type="region of interest" description="Disordered" evidence="12">
    <location>
        <begin position="1140"/>
        <end position="1293"/>
    </location>
</feature>